<dbReference type="RefSeq" id="WP_310366886.1">
    <property type="nucleotide sequence ID" value="NZ_JAVDYB010000001.1"/>
</dbReference>
<dbReference type="Proteomes" id="UP001183643">
    <property type="component" value="Unassembled WGS sequence"/>
</dbReference>
<dbReference type="Gene3D" id="3.40.50.1460">
    <property type="match status" value="1"/>
</dbReference>
<dbReference type="PROSITE" id="PS50873">
    <property type="entry name" value="PEROXIDASE_4"/>
    <property type="match status" value="1"/>
</dbReference>
<dbReference type="PANTHER" id="PTHR19959">
    <property type="entry name" value="KINESIN LIGHT CHAIN"/>
    <property type="match status" value="1"/>
</dbReference>
<dbReference type="InterPro" id="IPR002016">
    <property type="entry name" value="Haem_peroxidase"/>
</dbReference>
<dbReference type="InterPro" id="IPR019734">
    <property type="entry name" value="TPR_rpt"/>
</dbReference>
<protein>
    <submittedName>
        <fullName evidence="3">Tetratricopeptide (TPR) repeat protein</fullName>
    </submittedName>
</protein>
<dbReference type="SUPFAM" id="SSF48452">
    <property type="entry name" value="TPR-like"/>
    <property type="match status" value="4"/>
</dbReference>
<dbReference type="PROSITE" id="PS50005">
    <property type="entry name" value="TPR"/>
    <property type="match status" value="1"/>
</dbReference>
<dbReference type="InterPro" id="IPR011990">
    <property type="entry name" value="TPR-like_helical_dom_sf"/>
</dbReference>
<accession>A0AAE3YNI8</accession>
<dbReference type="SUPFAM" id="SSF52540">
    <property type="entry name" value="P-loop containing nucleoside triphosphate hydrolases"/>
    <property type="match status" value="1"/>
</dbReference>
<feature type="domain" description="Plant heme peroxidase family profile" evidence="2">
    <location>
        <begin position="801"/>
        <end position="1144"/>
    </location>
</feature>
<dbReference type="GO" id="GO:0006979">
    <property type="term" value="P:response to oxidative stress"/>
    <property type="evidence" value="ECO:0007669"/>
    <property type="project" value="InterPro"/>
</dbReference>
<evidence type="ECO:0000313" key="3">
    <source>
        <dbReference type="EMBL" id="MDR7275656.1"/>
    </source>
</evidence>
<dbReference type="SMART" id="SM00028">
    <property type="entry name" value="TPR"/>
    <property type="match status" value="12"/>
</dbReference>
<reference evidence="3" key="1">
    <citation type="submission" date="2023-07" db="EMBL/GenBank/DDBJ databases">
        <title>Sequencing the genomes of 1000 actinobacteria strains.</title>
        <authorList>
            <person name="Klenk H.-P."/>
        </authorList>
    </citation>
    <scope>NUCLEOTIDE SEQUENCE</scope>
    <source>
        <strain evidence="3">DSM 44707</strain>
    </source>
</reference>
<evidence type="ECO:0000259" key="2">
    <source>
        <dbReference type="PROSITE" id="PS50873"/>
    </source>
</evidence>
<keyword evidence="4" id="KW-1185">Reference proteome</keyword>
<evidence type="ECO:0000256" key="1">
    <source>
        <dbReference type="PROSITE-ProRule" id="PRU00339"/>
    </source>
</evidence>
<dbReference type="Pfam" id="PF13374">
    <property type="entry name" value="TPR_10"/>
    <property type="match status" value="6"/>
</dbReference>
<dbReference type="EMBL" id="JAVDYB010000001">
    <property type="protein sequence ID" value="MDR7275656.1"/>
    <property type="molecule type" value="Genomic_DNA"/>
</dbReference>
<dbReference type="PANTHER" id="PTHR19959:SF119">
    <property type="entry name" value="FUNGAL LIPASE-LIKE DOMAIN-CONTAINING PROTEIN"/>
    <property type="match status" value="1"/>
</dbReference>
<dbReference type="InterPro" id="IPR027417">
    <property type="entry name" value="P-loop_NTPase"/>
</dbReference>
<evidence type="ECO:0000313" key="4">
    <source>
        <dbReference type="Proteomes" id="UP001183643"/>
    </source>
</evidence>
<sequence length="1597" mass="169686">MVERFFGVGVGAYDQDRHVALPRAVPDVTAFAELLGADFVETILSDPDEGAARAGLRGLAGGQSGGVLVFLWAGHGIGSPSGLRLLACDSGFGLAEGISAADVAGYCAASGASQLLLILDTCFSGEGLSAAMVAAEVLQYLPLEVNRLWVGVLTSCMAVETAQDGLLGERLRALLARGPVDPVLRLRWSVHNRSIRGDDLCDALIKEWRDDRQSPQFLGRGSAWWMMPNPLFDAGAPEQVVEHLLRAARGGAREEERSWFTGRTEQVNQVVGWVRARRPGVYVVTGSAGTGKSAITGRVVSLSNPHERGRLLAEGGSWVHEDPGERSVQAHIHARGLSVDQAAELIAGQLVRCGVLAAQESRRNAAELIGQVQRVVESGADSPVVVVDGLDESRGEAFALAEELVLRLSRFAVVVVSTRDLPRLDGGAGLVPTLNPDGAGIDLDAPHAVEGTRRDVIDYVDARLAGVDPAMDAAVVAAQVGAGITAEHRGSGRPFLLARLVADQLSAVPVDTDSPGWADRVAGSVEQAFDNDLAVINAPSGIQLPGGDHVAVARVLLAALTRGYGLGLPEEEWLAIANAVNMPAGHVDRDGLSWLLDQLGRYIVLDGEGGSAVYRMAHQSLADHIRAPFRANGQELFDPAAPAITAALASLYRARLDNGVDVERPAYLWRYLWRHAADAGPDGVDMLRHLADSHPMLVPDVASAKLLTAARFGEWGYRQQSLGPTEEAVGLYRDLVATNPAFLPNLAAALNNLGACYSEVGRRGDAVDPTEEAVGLYRDLAATNPAFLPDLAGGLNNLGTCYSEVGRRADAVAPTEEAVRLYRDLAATNPAFLPNLAAALNNLGACYSEVGRRADAVAPTEEAVRLYRDLAATNPAFLPDLAGALNNLGNRYSEVGRRADAVAPTEEAVRLYRDLAATNPAFLPDLAMALNNLGNRYSEVGRRADAVAPTEEAVRLYRDLAATNPAFLPNLAAALNNLGTCYSEVGRRADAVDPTEEAVRLRRDLAATNPAFLPDLAGGLNNLGACYSEVGRRADAVAPTEEAVRLYRDLAATNPAFLPDLAGALNNLGTCYSEVGRRADAVDPTEESVGLYRDLAATNRAFLPDLAGALNNLGVRYSEVGRRADAVALTEEAVRLRRDLAATNRAFLPNLAAALNNLGNRYSEVGRRADAVALTEESVGLYRDLAATNPAFLPNLAAALNNLGTCYSEVGRRADAVDPTEESVRLYRDLAATNPAFLPNLAMALNNLGNRYSEIGQRGDIEALWHAVLAESAPSNVAFLLLARLAAADPGTLEAIEWLVTGVSYSEGDRPMLAALHDQARRHRDADPDRFDHAWTDAVGTLPDWLTLDAALLDVTRAWIGTPTYRDEYDFLEAHPELLTPSADSAVAEAVLALSEQEAERYLMLRGNARAHGTAAAYQPLLLAVLAAEFAAADPPTQATMLAEHRDDLLTDTIRDMLAEQDNSAAERADAILALAHIGAAEPVLDALTHPEKFSDLMAAIAESPDWTALEAVSFLARTSAETDEALATAHFYSAVAAALADDPDEAAQTLAQALRLAPDQTTTWINQLARIGRLHPAALGLIAVLTSPDQPPGAPA</sequence>
<name>A0AAE3YNI8_9ACTN</name>
<dbReference type="GO" id="GO:0020037">
    <property type="term" value="F:heme binding"/>
    <property type="evidence" value="ECO:0007669"/>
    <property type="project" value="InterPro"/>
</dbReference>
<organism evidence="3 4">
    <name type="scientific">Catenuloplanes atrovinosus</name>
    <dbReference type="NCBI Taxonomy" id="137266"/>
    <lineage>
        <taxon>Bacteria</taxon>
        <taxon>Bacillati</taxon>
        <taxon>Actinomycetota</taxon>
        <taxon>Actinomycetes</taxon>
        <taxon>Micromonosporales</taxon>
        <taxon>Micromonosporaceae</taxon>
        <taxon>Catenuloplanes</taxon>
    </lineage>
</organism>
<proteinExistence type="predicted"/>
<dbReference type="GO" id="GO:0004601">
    <property type="term" value="F:peroxidase activity"/>
    <property type="evidence" value="ECO:0007669"/>
    <property type="project" value="InterPro"/>
</dbReference>
<feature type="repeat" description="TPR" evidence="1">
    <location>
        <begin position="972"/>
        <end position="1005"/>
    </location>
</feature>
<dbReference type="Gene3D" id="1.25.40.10">
    <property type="entry name" value="Tetratricopeptide repeat domain"/>
    <property type="match status" value="4"/>
</dbReference>
<gene>
    <name evidence="3" type="ORF">J2S41_002434</name>
</gene>
<keyword evidence="1" id="KW-0802">TPR repeat</keyword>
<comment type="caution">
    <text evidence="3">The sequence shown here is derived from an EMBL/GenBank/DDBJ whole genome shotgun (WGS) entry which is preliminary data.</text>
</comment>